<dbReference type="Proteomes" id="UP001652542">
    <property type="component" value="Unassembled WGS sequence"/>
</dbReference>
<dbReference type="EMBL" id="JAOWKY010000001">
    <property type="protein sequence ID" value="MCV2867481.1"/>
    <property type="molecule type" value="Genomic_DNA"/>
</dbReference>
<keyword evidence="3" id="KW-1185">Reference proteome</keyword>
<keyword evidence="1" id="KW-1133">Transmembrane helix</keyword>
<dbReference type="RefSeq" id="WP_263733129.1">
    <property type="nucleotide sequence ID" value="NZ_JAOWKY010000001.1"/>
</dbReference>
<reference evidence="2 3" key="1">
    <citation type="submission" date="2022-10" db="EMBL/GenBank/DDBJ databases">
        <title>Defluviimonas sp. nov., isolated from ocean surface water.</title>
        <authorList>
            <person name="He W."/>
            <person name="Wang L."/>
            <person name="Zhang D.-F."/>
        </authorList>
    </citation>
    <scope>NUCLEOTIDE SEQUENCE [LARGE SCALE GENOMIC DNA]</scope>
    <source>
        <strain evidence="2 3">WL0002</strain>
    </source>
</reference>
<proteinExistence type="predicted"/>
<accession>A0ABT2Z9M6</accession>
<evidence type="ECO:0000313" key="2">
    <source>
        <dbReference type="EMBL" id="MCV2867481.1"/>
    </source>
</evidence>
<evidence type="ECO:0000256" key="1">
    <source>
        <dbReference type="SAM" id="Phobius"/>
    </source>
</evidence>
<feature type="transmembrane region" description="Helical" evidence="1">
    <location>
        <begin position="43"/>
        <end position="62"/>
    </location>
</feature>
<protein>
    <submittedName>
        <fullName evidence="2">Uncharacterized protein</fullName>
    </submittedName>
</protein>
<evidence type="ECO:0000313" key="3">
    <source>
        <dbReference type="Proteomes" id="UP001652542"/>
    </source>
</evidence>
<gene>
    <name evidence="2" type="ORF">OEW28_02435</name>
</gene>
<keyword evidence="1" id="KW-0472">Membrane</keyword>
<sequence>MFGDLYSTLTFSGAYADTVRGAQVKAANARIPRSERPRKRKAAVVRWGAGAIALVLLPIVLLKGMSAVSSFVGNAAQMSYAEPFKPGGNDRP</sequence>
<comment type="caution">
    <text evidence="2">The sequence shown here is derived from an EMBL/GenBank/DDBJ whole genome shotgun (WGS) entry which is preliminary data.</text>
</comment>
<name>A0ABT2Z9M6_9RHOB</name>
<organism evidence="2 3">
    <name type="scientific">Albidovulum marisflavi</name>
    <dbReference type="NCBI Taxonomy" id="2984159"/>
    <lineage>
        <taxon>Bacteria</taxon>
        <taxon>Pseudomonadati</taxon>
        <taxon>Pseudomonadota</taxon>
        <taxon>Alphaproteobacteria</taxon>
        <taxon>Rhodobacterales</taxon>
        <taxon>Paracoccaceae</taxon>
        <taxon>Albidovulum</taxon>
    </lineage>
</organism>
<keyword evidence="1" id="KW-0812">Transmembrane</keyword>